<evidence type="ECO:0000256" key="6">
    <source>
        <dbReference type="ARBA" id="ARBA00022741"/>
    </source>
</evidence>
<dbReference type="Gene3D" id="3.40.50.300">
    <property type="entry name" value="P-loop containing nucleotide triphosphate hydrolases"/>
    <property type="match status" value="1"/>
</dbReference>
<keyword evidence="9 11" id="KW-0239">DNA-directed DNA polymerase</keyword>
<dbReference type="FunFam" id="1.20.272.10:FF:000003">
    <property type="entry name" value="DNA polymerase III subunit gamma/tau"/>
    <property type="match status" value="1"/>
</dbReference>
<evidence type="ECO:0000256" key="7">
    <source>
        <dbReference type="ARBA" id="ARBA00022833"/>
    </source>
</evidence>
<dbReference type="SUPFAM" id="SSF52540">
    <property type="entry name" value="P-loop containing nucleoside triphosphate hydrolases"/>
    <property type="match status" value="1"/>
</dbReference>
<keyword evidence="7" id="KW-0862">Zinc</keyword>
<dbReference type="InterPro" id="IPR045085">
    <property type="entry name" value="HLD_clamp_pol_III_gamma_tau"/>
</dbReference>
<dbReference type="Pfam" id="PF12169">
    <property type="entry name" value="DNA_pol3_gamma3"/>
    <property type="match status" value="1"/>
</dbReference>
<dbReference type="AlphaFoldDB" id="A0A1Y6D744"/>
<keyword evidence="2 11" id="KW-0808">Transferase</keyword>
<dbReference type="Gene3D" id="1.20.272.10">
    <property type="match status" value="1"/>
</dbReference>
<dbReference type="GO" id="GO:0009360">
    <property type="term" value="C:DNA polymerase III complex"/>
    <property type="evidence" value="ECO:0007669"/>
    <property type="project" value="InterPro"/>
</dbReference>
<sequence length="557" mass="61163">MAYQALARKWRPRNFSEIVGQEHVVRALTHALETARLHHAYLFTGTRGVGKTTLARILAKAINCESPNGSDPCGQCLVCREVDEGRFVDLIEVDAASRTKVEDTRDLLDNVLYAPSQGRYKVYLIDEVHMLSGHSFNALLKTLEEPPPHIKFLLATTDPQKIPVTVLSRCLQFNLKRLTPSQIGTQMESILRQEEIQFEANALKALARAADGSMRDGLSLLDQAIVHGGGRLGEAEVSAMLGTVSRRPVFDLLDALARSDAAALLTLIEALSEHAPNYGDVLQQLLIALHHAALAQWVPDAVRRDEDADRILALAQRLSAEDLQLFYQIGLVGQRDLPLAPDPRGGFEMVLLRMLAFRPAEATTYPSQPGTAPAHHDGQHAKSAPRPEPPRLIHPPQARPEPPPTPASTQAPTPPAQTTPAPAPNPDGGAPAQVNWRELIRATGVAALARELANNCVLEHLDETSCVLLLHPKQALLRAAHTEANLEKALQDYFRRPLKLTIKLGEPAGETPALQNQRQKEERQRAAEIEIEQDENVIALKERFDARIVPGSVKPLD</sequence>
<dbReference type="NCBIfam" id="NF005942">
    <property type="entry name" value="PRK07994.1"/>
    <property type="match status" value="1"/>
</dbReference>
<dbReference type="Gene3D" id="1.10.8.60">
    <property type="match status" value="1"/>
</dbReference>
<keyword evidence="5" id="KW-0479">Metal-binding</keyword>
<evidence type="ECO:0000256" key="2">
    <source>
        <dbReference type="ARBA" id="ARBA00022679"/>
    </source>
</evidence>
<dbReference type="PANTHER" id="PTHR11669:SF0">
    <property type="entry name" value="PROTEIN STICHEL-LIKE 2"/>
    <property type="match status" value="1"/>
</dbReference>
<reference evidence="14 15" key="1">
    <citation type="submission" date="2016-12" db="EMBL/GenBank/DDBJ databases">
        <authorList>
            <person name="Song W.-J."/>
            <person name="Kurnit D.M."/>
        </authorList>
    </citation>
    <scope>NUCLEOTIDE SEQUENCE [LARGE SCALE GENOMIC DNA]</scope>
    <source>
        <strain evidence="14 15">175</strain>
    </source>
</reference>
<comment type="function">
    <text evidence="11">DNA polymerase III is a complex, multichain enzyme responsible for most of the replicative synthesis in bacteria. This DNA polymerase also exhibits 3' to 5' exonuclease activity.</text>
</comment>
<dbReference type="FunFam" id="3.40.50.300:FF:000014">
    <property type="entry name" value="DNA polymerase III subunit gamma/tau"/>
    <property type="match status" value="1"/>
</dbReference>
<evidence type="ECO:0000256" key="8">
    <source>
        <dbReference type="ARBA" id="ARBA00022840"/>
    </source>
</evidence>
<evidence type="ECO:0000256" key="4">
    <source>
        <dbReference type="ARBA" id="ARBA00022705"/>
    </source>
</evidence>
<keyword evidence="15" id="KW-1185">Reference proteome</keyword>
<dbReference type="EMBL" id="FXAM01000001">
    <property type="protein sequence ID" value="SMF96332.1"/>
    <property type="molecule type" value="Genomic_DNA"/>
</dbReference>
<evidence type="ECO:0000256" key="10">
    <source>
        <dbReference type="ARBA" id="ARBA00049244"/>
    </source>
</evidence>
<evidence type="ECO:0000256" key="12">
    <source>
        <dbReference type="SAM" id="MobiDB-lite"/>
    </source>
</evidence>
<dbReference type="Pfam" id="PF13177">
    <property type="entry name" value="DNA_pol3_delta2"/>
    <property type="match status" value="1"/>
</dbReference>
<dbReference type="SUPFAM" id="SSF48019">
    <property type="entry name" value="post-AAA+ oligomerization domain-like"/>
    <property type="match status" value="1"/>
</dbReference>
<keyword evidence="6 11" id="KW-0547">Nucleotide-binding</keyword>
<dbReference type="Gene3D" id="3.30.300.150">
    <property type="entry name" value="DNA polymerase III, tau subunit, domain V"/>
    <property type="match status" value="1"/>
</dbReference>
<dbReference type="NCBIfam" id="NF004046">
    <property type="entry name" value="PRK05563.1"/>
    <property type="match status" value="1"/>
</dbReference>
<proteinExistence type="inferred from homology"/>
<dbReference type="FunFam" id="1.10.8.60:FF:000013">
    <property type="entry name" value="DNA polymerase III subunit gamma/tau"/>
    <property type="match status" value="1"/>
</dbReference>
<gene>
    <name evidence="11" type="primary">dnaX</name>
    <name evidence="14" type="ORF">SAMN02949497_3727</name>
</gene>
<dbReference type="STRING" id="1760988.SAMN02949497_3727"/>
<dbReference type="InterPro" id="IPR003593">
    <property type="entry name" value="AAA+_ATPase"/>
</dbReference>
<dbReference type="Pfam" id="PF12170">
    <property type="entry name" value="DNA_pol3_tau_5"/>
    <property type="match status" value="1"/>
</dbReference>
<dbReference type="InterPro" id="IPR008921">
    <property type="entry name" value="DNA_pol3_clamp-load_cplx_C"/>
</dbReference>
<dbReference type="OrthoDB" id="9810148at2"/>
<dbReference type="CDD" id="cd18137">
    <property type="entry name" value="HLD_clamp_pol_III_gamma_tau"/>
    <property type="match status" value="1"/>
</dbReference>
<comment type="similarity">
    <text evidence="1 11">Belongs to the DnaX/STICHEL family.</text>
</comment>
<dbReference type="SMART" id="SM00382">
    <property type="entry name" value="AAA"/>
    <property type="match status" value="1"/>
</dbReference>
<dbReference type="Pfam" id="PF22608">
    <property type="entry name" value="DNAX_ATPase_lid"/>
    <property type="match status" value="1"/>
</dbReference>
<keyword evidence="4 11" id="KW-0235">DNA replication</keyword>
<dbReference type="InterPro" id="IPR022754">
    <property type="entry name" value="DNA_pol_III_gamma-3"/>
</dbReference>
<dbReference type="GO" id="GO:0006261">
    <property type="term" value="P:DNA-templated DNA replication"/>
    <property type="evidence" value="ECO:0007669"/>
    <property type="project" value="TreeGrafter"/>
</dbReference>
<dbReference type="NCBIfam" id="TIGR02397">
    <property type="entry name" value="dnaX_nterm"/>
    <property type="match status" value="1"/>
</dbReference>
<evidence type="ECO:0000259" key="13">
    <source>
        <dbReference type="SMART" id="SM00382"/>
    </source>
</evidence>
<dbReference type="GO" id="GO:0005524">
    <property type="term" value="F:ATP binding"/>
    <property type="evidence" value="ECO:0007669"/>
    <property type="project" value="UniProtKB-KW"/>
</dbReference>
<evidence type="ECO:0000256" key="11">
    <source>
        <dbReference type="RuleBase" id="RU364063"/>
    </source>
</evidence>
<feature type="region of interest" description="Disordered" evidence="12">
    <location>
        <begin position="362"/>
        <end position="432"/>
    </location>
</feature>
<keyword evidence="3 11" id="KW-0548">Nucleotidyltransferase</keyword>
<comment type="subunit">
    <text evidence="11">DNA polymerase III contains a core (composed of alpha, epsilon and theta chains) that associates with a tau subunit. This core dimerizes to form the POLIII' complex. PolIII' associates with the gamma complex (composed of gamma, delta, delta', psi and chi chains) and with the beta chain to form the complete DNA polymerase III complex.</text>
</comment>
<evidence type="ECO:0000256" key="1">
    <source>
        <dbReference type="ARBA" id="ARBA00006360"/>
    </source>
</evidence>
<dbReference type="GO" id="GO:0003677">
    <property type="term" value="F:DNA binding"/>
    <property type="evidence" value="ECO:0007669"/>
    <property type="project" value="InterPro"/>
</dbReference>
<comment type="catalytic activity">
    <reaction evidence="10 11">
        <text>DNA(n) + a 2'-deoxyribonucleoside 5'-triphosphate = DNA(n+1) + diphosphate</text>
        <dbReference type="Rhea" id="RHEA:22508"/>
        <dbReference type="Rhea" id="RHEA-COMP:17339"/>
        <dbReference type="Rhea" id="RHEA-COMP:17340"/>
        <dbReference type="ChEBI" id="CHEBI:33019"/>
        <dbReference type="ChEBI" id="CHEBI:61560"/>
        <dbReference type="ChEBI" id="CHEBI:173112"/>
        <dbReference type="EC" id="2.7.7.7"/>
    </reaction>
</comment>
<dbReference type="InterPro" id="IPR012763">
    <property type="entry name" value="DNA_pol_III_sug/sutau_N"/>
</dbReference>
<evidence type="ECO:0000313" key="15">
    <source>
        <dbReference type="Proteomes" id="UP000192923"/>
    </source>
</evidence>
<dbReference type="EC" id="2.7.7.7" evidence="11"/>
<dbReference type="InterPro" id="IPR001270">
    <property type="entry name" value="ClpA/B"/>
</dbReference>
<dbReference type="InterPro" id="IPR027417">
    <property type="entry name" value="P-loop_NTPase"/>
</dbReference>
<dbReference type="GO" id="GO:0046872">
    <property type="term" value="F:metal ion binding"/>
    <property type="evidence" value="ECO:0007669"/>
    <property type="project" value="UniProtKB-KW"/>
</dbReference>
<feature type="compositionally biased region" description="Pro residues" evidence="12">
    <location>
        <begin position="386"/>
        <end position="425"/>
    </location>
</feature>
<evidence type="ECO:0000313" key="14">
    <source>
        <dbReference type="EMBL" id="SMF96332.1"/>
    </source>
</evidence>
<dbReference type="InterPro" id="IPR038249">
    <property type="entry name" value="PolIII_tau_V_sf"/>
</dbReference>
<accession>A0A1Y6D744</accession>
<dbReference type="CDD" id="cd00009">
    <property type="entry name" value="AAA"/>
    <property type="match status" value="1"/>
</dbReference>
<dbReference type="PANTHER" id="PTHR11669">
    <property type="entry name" value="REPLICATION FACTOR C / DNA POLYMERASE III GAMMA-TAU SUBUNIT"/>
    <property type="match status" value="1"/>
</dbReference>
<feature type="domain" description="AAA+ ATPase" evidence="13">
    <location>
        <begin position="37"/>
        <end position="179"/>
    </location>
</feature>
<dbReference type="RefSeq" id="WP_085215227.1">
    <property type="nucleotide sequence ID" value="NZ_FXAM01000001.1"/>
</dbReference>
<evidence type="ECO:0000256" key="9">
    <source>
        <dbReference type="ARBA" id="ARBA00022932"/>
    </source>
</evidence>
<dbReference type="InterPro" id="IPR050238">
    <property type="entry name" value="DNA_Rep/Repair_Clamp_Loader"/>
</dbReference>
<keyword evidence="8 11" id="KW-0067">ATP-binding</keyword>
<organism evidence="14 15">
    <name type="scientific">Methylomagnum ishizawai</name>
    <dbReference type="NCBI Taxonomy" id="1760988"/>
    <lineage>
        <taxon>Bacteria</taxon>
        <taxon>Pseudomonadati</taxon>
        <taxon>Pseudomonadota</taxon>
        <taxon>Gammaproteobacteria</taxon>
        <taxon>Methylococcales</taxon>
        <taxon>Methylococcaceae</taxon>
        <taxon>Methylomagnum</taxon>
    </lineage>
</organism>
<dbReference type="PRINTS" id="PR00300">
    <property type="entry name" value="CLPPROTEASEA"/>
</dbReference>
<dbReference type="Proteomes" id="UP000192923">
    <property type="component" value="Unassembled WGS sequence"/>
</dbReference>
<evidence type="ECO:0000256" key="5">
    <source>
        <dbReference type="ARBA" id="ARBA00022723"/>
    </source>
</evidence>
<evidence type="ECO:0000256" key="3">
    <source>
        <dbReference type="ARBA" id="ARBA00022695"/>
    </source>
</evidence>
<dbReference type="InterPro" id="IPR021029">
    <property type="entry name" value="DNA_pol_III_tau_dom-5"/>
</dbReference>
<name>A0A1Y6D744_9GAMM</name>
<protein>
    <recommendedName>
        <fullName evidence="11">DNA polymerase III subunit gamma/tau</fullName>
        <ecNumber evidence="11">2.7.7.7</ecNumber>
    </recommendedName>
</protein>
<dbReference type="GO" id="GO:0003887">
    <property type="term" value="F:DNA-directed DNA polymerase activity"/>
    <property type="evidence" value="ECO:0007669"/>
    <property type="project" value="UniProtKB-KW"/>
</dbReference>